<dbReference type="SUPFAM" id="SSF53807">
    <property type="entry name" value="Helical backbone' metal receptor"/>
    <property type="match status" value="1"/>
</dbReference>
<dbReference type="InterPro" id="IPR050902">
    <property type="entry name" value="ABC_Transporter_SBP"/>
</dbReference>
<dbReference type="Gene3D" id="3.40.50.1980">
    <property type="entry name" value="Nitrogenase molybdenum iron protein domain"/>
    <property type="match status" value="2"/>
</dbReference>
<dbReference type="PROSITE" id="PS50983">
    <property type="entry name" value="FE_B12_PBP"/>
    <property type="match status" value="1"/>
</dbReference>
<dbReference type="Proteomes" id="UP000460435">
    <property type="component" value="Unassembled WGS sequence"/>
</dbReference>
<dbReference type="Pfam" id="PF01497">
    <property type="entry name" value="Peripla_BP_2"/>
    <property type="match status" value="1"/>
</dbReference>
<name>A0A7K3M7A9_9ACTN</name>
<comment type="caution">
    <text evidence="4">The sequence shown here is derived from an EMBL/GenBank/DDBJ whole genome shotgun (WGS) entry which is preliminary data.</text>
</comment>
<feature type="region of interest" description="Disordered" evidence="2">
    <location>
        <begin position="1"/>
        <end position="39"/>
    </location>
</feature>
<evidence type="ECO:0000256" key="1">
    <source>
        <dbReference type="ARBA" id="ARBA00008814"/>
    </source>
</evidence>
<feature type="domain" description="Fe/B12 periplasmic-binding" evidence="3">
    <location>
        <begin position="58"/>
        <end position="333"/>
    </location>
</feature>
<organism evidence="4 5">
    <name type="scientific">Phytoactinopolyspora mesophila</name>
    <dbReference type="NCBI Taxonomy" id="2650750"/>
    <lineage>
        <taxon>Bacteria</taxon>
        <taxon>Bacillati</taxon>
        <taxon>Actinomycetota</taxon>
        <taxon>Actinomycetes</taxon>
        <taxon>Jiangellales</taxon>
        <taxon>Jiangellaceae</taxon>
        <taxon>Phytoactinopolyspora</taxon>
    </lineage>
</organism>
<evidence type="ECO:0000259" key="3">
    <source>
        <dbReference type="PROSITE" id="PS50983"/>
    </source>
</evidence>
<dbReference type="PANTHER" id="PTHR30535">
    <property type="entry name" value="VITAMIN B12-BINDING PROTEIN"/>
    <property type="match status" value="1"/>
</dbReference>
<dbReference type="AlphaFoldDB" id="A0A7K3M7A9"/>
<dbReference type="EMBL" id="WLZY01000006">
    <property type="protein sequence ID" value="NDL59154.1"/>
    <property type="molecule type" value="Genomic_DNA"/>
</dbReference>
<protein>
    <submittedName>
        <fullName evidence="4">ABC transporter substrate-binding protein</fullName>
    </submittedName>
</protein>
<comment type="similarity">
    <text evidence="1">Belongs to the bacterial solute-binding protein 8 family.</text>
</comment>
<keyword evidence="5" id="KW-1185">Reference proteome</keyword>
<gene>
    <name evidence="4" type="ORF">F7O44_18970</name>
</gene>
<evidence type="ECO:0000256" key="2">
    <source>
        <dbReference type="SAM" id="MobiDB-lite"/>
    </source>
</evidence>
<reference evidence="4 5" key="1">
    <citation type="submission" date="2019-11" db="EMBL/GenBank/DDBJ databases">
        <authorList>
            <person name="Li X.-J."/>
            <person name="Feng X.-M."/>
        </authorList>
    </citation>
    <scope>NUCLEOTIDE SEQUENCE [LARGE SCALE GENOMIC DNA]</scope>
    <source>
        <strain evidence="4 5">XMNu-373</strain>
    </source>
</reference>
<accession>A0A7K3M7A9</accession>
<evidence type="ECO:0000313" key="5">
    <source>
        <dbReference type="Proteomes" id="UP000460435"/>
    </source>
</evidence>
<sequence>MLLAAGCGSSVSDGNDDASTAGDENSVENGNDDEDATGTAMTITNCGRELTVEDAPNAAVGLSPSQTELLIRLGLGDRLVGQAQTSTAPLPEDIQAEAADVAVLSDEAPPTREILLGAEPDFVYAPTSYEFTAEQGFASLEQLEEADTIAYIATGGCFDRRMEAVVEDLFTDLENMGAIFGVEEAAQGMIEDAQAILDDVAARIDGLERPSVAQVYVEGNTLTAIGAGVEYDIIRKAGGDNVFGPDDDAFADFFAAQINPEVLANADPEALVFAVNDDGHEQSTRDYLESTFPDMTAVTEGRMIAISGADAYPGTLGNVNVVQQIAEGLYPDAF</sequence>
<proteinExistence type="inferred from homology"/>
<dbReference type="PANTHER" id="PTHR30535:SF7">
    <property type="entry name" value="IRON(III) DICITRATE-BINDING PROTEIN"/>
    <property type="match status" value="1"/>
</dbReference>
<dbReference type="InterPro" id="IPR002491">
    <property type="entry name" value="ABC_transptr_periplasmic_BD"/>
</dbReference>
<evidence type="ECO:0000313" key="4">
    <source>
        <dbReference type="EMBL" id="NDL59154.1"/>
    </source>
</evidence>